<organism evidence="1 2">
    <name type="scientific">Candidatus Litorirhabdus singularis</name>
    <dbReference type="NCBI Taxonomy" id="2518993"/>
    <lineage>
        <taxon>Bacteria</taxon>
        <taxon>Pseudomonadati</taxon>
        <taxon>Pseudomonadota</taxon>
        <taxon>Gammaproteobacteria</taxon>
        <taxon>Cellvibrionales</taxon>
        <taxon>Halieaceae</taxon>
        <taxon>Candidatus Litorirhabdus</taxon>
    </lineage>
</organism>
<evidence type="ECO:0000313" key="1">
    <source>
        <dbReference type="EMBL" id="MCX2982427.1"/>
    </source>
</evidence>
<evidence type="ECO:0000313" key="2">
    <source>
        <dbReference type="Proteomes" id="UP001143362"/>
    </source>
</evidence>
<name>A0ABT3TM70_9GAMM</name>
<reference evidence="1" key="1">
    <citation type="submission" date="2019-02" db="EMBL/GenBank/DDBJ databases">
        <authorList>
            <person name="Li S.-H."/>
        </authorList>
    </citation>
    <scope>NUCLEOTIDE SEQUENCE</scope>
    <source>
        <strain evidence="1">IMCC14734</strain>
    </source>
</reference>
<proteinExistence type="predicted"/>
<dbReference type="EMBL" id="SHNN01000003">
    <property type="protein sequence ID" value="MCX2982427.1"/>
    <property type="molecule type" value="Genomic_DNA"/>
</dbReference>
<dbReference type="Pfam" id="PF06258">
    <property type="entry name" value="Mito_fiss_Elm1"/>
    <property type="match status" value="1"/>
</dbReference>
<dbReference type="InterPro" id="IPR009367">
    <property type="entry name" value="Elm1-like"/>
</dbReference>
<accession>A0ABT3TM70</accession>
<protein>
    <submittedName>
        <fullName evidence="1">Nucleoside-diphosphate sugar epimerase</fullName>
    </submittedName>
</protein>
<dbReference type="RefSeq" id="WP_279246450.1">
    <property type="nucleotide sequence ID" value="NZ_SHNN01000003.1"/>
</dbReference>
<dbReference type="PANTHER" id="PTHR33986:SF15">
    <property type="entry name" value="MITOCHONDRIAL FISSION PROTEIN ELM1"/>
    <property type="match status" value="1"/>
</dbReference>
<comment type="caution">
    <text evidence="1">The sequence shown here is derived from an EMBL/GenBank/DDBJ whole genome shotgun (WGS) entry which is preliminary data.</text>
</comment>
<dbReference type="Proteomes" id="UP001143362">
    <property type="component" value="Unassembled WGS sequence"/>
</dbReference>
<sequence>MDEPLIWVLLGRKAGDNTQVLALADALGLSYERKQISARSWELLPHLLLGATLAGIDQRQSSSLVAPWPDLVISAGRRNEPVARWIQQQSGGHAKLVHLGRPWSALARWDLIVTTGQYFLPRADNILHNQLPLLRLQSEQLAAAGEQWLPILKNLPRPWLALMVGGNSGRFVLTSDKAARLGRQANLLAEQAGGSLLITDSPRTPAASFEALENQLTVPVHCFRFGRTDSANPYLGYLALADEFVITGESMSMLAEAASCGKPLHIFDMEDAGSWWRHGHQFRFKPLSHRLAMRWGPQRMRRDIGKIQQLLVASGAAHWLSDGAPSGSCVTPDAAAELAATAERVQQLLKP</sequence>
<gene>
    <name evidence="1" type="ORF">EYC98_16305</name>
</gene>
<dbReference type="PANTHER" id="PTHR33986">
    <property type="entry name" value="OS02G0535700 PROTEIN"/>
    <property type="match status" value="1"/>
</dbReference>
<keyword evidence="2" id="KW-1185">Reference proteome</keyword>